<evidence type="ECO:0000313" key="3">
    <source>
        <dbReference type="Proteomes" id="UP000005237"/>
    </source>
</evidence>
<reference evidence="2" key="2">
    <citation type="submission" date="2022-06" db="UniProtKB">
        <authorList>
            <consortium name="EnsemblMetazoa"/>
        </authorList>
    </citation>
    <scope>IDENTIFICATION</scope>
    <source>
        <strain evidence="2">DF5081</strain>
    </source>
</reference>
<name>A0A8R1HZT9_CAEJA</name>
<sequence length="319" mass="36012">MTENQVFVEDEISGHTVVHNGAQNGANPTGNGEGFDRRRSVDIGTSTTQIIIEAERPAGSRDCWTSMCDVFGTRQSEYITQLRPIGAYLLRCQEFLRIFQFELERDIKTRQTAINTYQHVMDCVVELNHICMHRNLNIPPDEHTMLRSVAYELALLARIIEEVANQLVNEKTTRSRSNSMQRLTISAPTVHMSTEGDETRDIGSGGNIPGVDEGSLKENISKVFDIVENLLKYIDKKTERRWWLRDVINFTQAAIKVALFISAAISVAYHQNQTAPIITLVITCIQGITEGLDQFFLRNKSPDDIHISVLTNTMNNLKS</sequence>
<dbReference type="OMA" id="TERRWWL"/>
<accession>A0A8R1HZT9</accession>
<feature type="compositionally biased region" description="Polar residues" evidence="1">
    <location>
        <begin position="21"/>
        <end position="30"/>
    </location>
</feature>
<organism evidence="2 3">
    <name type="scientific">Caenorhabditis japonica</name>
    <dbReference type="NCBI Taxonomy" id="281687"/>
    <lineage>
        <taxon>Eukaryota</taxon>
        <taxon>Metazoa</taxon>
        <taxon>Ecdysozoa</taxon>
        <taxon>Nematoda</taxon>
        <taxon>Chromadorea</taxon>
        <taxon>Rhabditida</taxon>
        <taxon>Rhabditina</taxon>
        <taxon>Rhabditomorpha</taxon>
        <taxon>Rhabditoidea</taxon>
        <taxon>Rhabditidae</taxon>
        <taxon>Peloderinae</taxon>
        <taxon>Caenorhabditis</taxon>
    </lineage>
</organism>
<protein>
    <submittedName>
        <fullName evidence="2">Uncharacterized protein</fullName>
    </submittedName>
</protein>
<feature type="region of interest" description="Disordered" evidence="1">
    <location>
        <begin position="18"/>
        <end position="39"/>
    </location>
</feature>
<evidence type="ECO:0000256" key="1">
    <source>
        <dbReference type="SAM" id="MobiDB-lite"/>
    </source>
</evidence>
<dbReference type="AlphaFoldDB" id="A0A8R1HZT9"/>
<proteinExistence type="predicted"/>
<keyword evidence="3" id="KW-1185">Reference proteome</keyword>
<reference evidence="3" key="1">
    <citation type="submission" date="2010-08" db="EMBL/GenBank/DDBJ databases">
        <authorList>
            <consortium name="Caenorhabditis japonica Sequencing Consortium"/>
            <person name="Wilson R.K."/>
        </authorList>
    </citation>
    <scope>NUCLEOTIDE SEQUENCE [LARGE SCALE GENOMIC DNA]</scope>
    <source>
        <strain evidence="3">DF5081</strain>
    </source>
</reference>
<evidence type="ECO:0000313" key="2">
    <source>
        <dbReference type="EnsemblMetazoa" id="CJA10717.1"/>
    </source>
</evidence>
<dbReference type="EnsemblMetazoa" id="CJA10717.1">
    <property type="protein sequence ID" value="CJA10717.1"/>
    <property type="gene ID" value="WBGene00129921"/>
</dbReference>
<dbReference type="Proteomes" id="UP000005237">
    <property type="component" value="Unassembled WGS sequence"/>
</dbReference>